<keyword evidence="6" id="KW-0670">Pyruvate</keyword>
<reference evidence="6 7" key="1">
    <citation type="submission" date="2010-12" db="EMBL/GenBank/DDBJ databases">
        <title>Complete sequence of Desulfurispirillum indicum S5.</title>
        <authorList>
            <consortium name="US DOE Joint Genome Institute"/>
            <person name="Lucas S."/>
            <person name="Copeland A."/>
            <person name="Lapidus A."/>
            <person name="Cheng J.-F."/>
            <person name="Goodwin L."/>
            <person name="Pitluck S."/>
            <person name="Chertkov O."/>
            <person name="Held B."/>
            <person name="Detter J.C."/>
            <person name="Han C."/>
            <person name="Tapia R."/>
            <person name="Land M."/>
            <person name="Hauser L."/>
            <person name="Kyrpides N."/>
            <person name="Ivanova N."/>
            <person name="Mikhailova N."/>
            <person name="Haggblom M."/>
            <person name="Rauschenbach I."/>
            <person name="Bini E."/>
            <person name="Woyke T."/>
        </authorList>
    </citation>
    <scope>NUCLEOTIDE SEQUENCE [LARGE SCALE GENOMIC DNA]</scope>
    <source>
        <strain evidence="7">ATCC BAA-1389 / DSM 22839 / S5</strain>
    </source>
</reference>
<evidence type="ECO:0000256" key="1">
    <source>
        <dbReference type="ARBA" id="ARBA00022723"/>
    </source>
</evidence>
<dbReference type="PANTHER" id="PTHR43366:SF1">
    <property type="entry name" value="PYRUVATE SYNTHASE SUBUNIT PORC"/>
    <property type="match status" value="1"/>
</dbReference>
<dbReference type="Pfam" id="PF14697">
    <property type="entry name" value="Fer4_21"/>
    <property type="match status" value="1"/>
</dbReference>
<dbReference type="OrthoDB" id="9794954at2"/>
<keyword evidence="1" id="KW-0479">Metal-binding</keyword>
<dbReference type="SUPFAM" id="SSF54862">
    <property type="entry name" value="4Fe-4S ferredoxins"/>
    <property type="match status" value="1"/>
</dbReference>
<evidence type="ECO:0000256" key="4">
    <source>
        <dbReference type="ARBA" id="ARBA00023014"/>
    </source>
</evidence>
<keyword evidence="7" id="KW-1185">Reference proteome</keyword>
<dbReference type="PROSITE" id="PS00198">
    <property type="entry name" value="4FE4S_FER_1"/>
    <property type="match status" value="1"/>
</dbReference>
<dbReference type="GO" id="GO:0016903">
    <property type="term" value="F:oxidoreductase activity, acting on the aldehyde or oxo group of donors"/>
    <property type="evidence" value="ECO:0007669"/>
    <property type="project" value="InterPro"/>
</dbReference>
<dbReference type="PROSITE" id="PS51379">
    <property type="entry name" value="4FE4S_FER_2"/>
    <property type="match status" value="2"/>
</dbReference>
<dbReference type="PANTHER" id="PTHR43366">
    <property type="entry name" value="PYRUVATE SYNTHASE SUBUNIT PORC"/>
    <property type="match status" value="1"/>
</dbReference>
<feature type="domain" description="4Fe-4S ferredoxin-type" evidence="5">
    <location>
        <begin position="249"/>
        <end position="279"/>
    </location>
</feature>
<dbReference type="eggNOG" id="COG1014">
    <property type="taxonomic scope" value="Bacteria"/>
</dbReference>
<dbReference type="STRING" id="653733.Selin_1937"/>
<evidence type="ECO:0000256" key="3">
    <source>
        <dbReference type="ARBA" id="ARBA00023004"/>
    </source>
</evidence>
<dbReference type="InterPro" id="IPR051626">
    <property type="entry name" value="Oxidoreductase_gamma_subunit"/>
</dbReference>
<dbReference type="EMBL" id="CP002432">
    <property type="protein sequence ID" value="ADU66664.1"/>
    <property type="molecule type" value="Genomic_DNA"/>
</dbReference>
<dbReference type="Gene3D" id="3.40.920.10">
    <property type="entry name" value="Pyruvate-ferredoxin oxidoreductase, PFOR, domain III"/>
    <property type="match status" value="1"/>
</dbReference>
<sequence>MSQDFTLPYSDELGFCNIKMSAVGGDGANMAGKMLFKIALEYMGLDGAFDAKYGSEKKGTPTDVSVKLCERGIPIRQTGPTDSPHVLVIFREDLIGPLNLIQGVQENAIVIVNTERTPAQIREELKLHSGTIICVDALDIASKTRSRLNMPLLSALVYALKLPEDIFEKTIKETWPKPEVQKSNIEAFEQTLGNKQEEHFPADGKFPLVPGKWTYETPIGWRNQNKGGYMETRLFSLHGKDMKITRQGLIPLFNAEACIHCAKCFYTCADPGSIIFKDSKMVGYNYAHCKGCLRCVEVCPTHKKGKALSKGMEAEHHDLVTKHTWF</sequence>
<dbReference type="GO" id="GO:0051536">
    <property type="term" value="F:iron-sulfur cluster binding"/>
    <property type="evidence" value="ECO:0007669"/>
    <property type="project" value="UniProtKB-KW"/>
</dbReference>
<evidence type="ECO:0000259" key="5">
    <source>
        <dbReference type="PROSITE" id="PS51379"/>
    </source>
</evidence>
<feature type="domain" description="4Fe-4S ferredoxin-type" evidence="5">
    <location>
        <begin position="280"/>
        <end position="311"/>
    </location>
</feature>
<dbReference type="InterPro" id="IPR019752">
    <property type="entry name" value="Pyrv/ketoisovalerate_OxRed_cat"/>
</dbReference>
<protein>
    <submittedName>
        <fullName evidence="6">Pyruvate/ketoisovalerate oxidoreductase, catalytic domain</fullName>
    </submittedName>
</protein>
<dbReference type="AlphaFoldDB" id="E6W238"/>
<dbReference type="InParanoid" id="E6W238"/>
<dbReference type="RefSeq" id="WP_013506544.1">
    <property type="nucleotide sequence ID" value="NC_014836.1"/>
</dbReference>
<evidence type="ECO:0000256" key="2">
    <source>
        <dbReference type="ARBA" id="ARBA00023002"/>
    </source>
</evidence>
<evidence type="ECO:0000313" key="7">
    <source>
        <dbReference type="Proteomes" id="UP000002572"/>
    </source>
</evidence>
<organism evidence="6 7">
    <name type="scientific">Desulfurispirillum indicum (strain ATCC BAA-1389 / DSM 22839 / S5)</name>
    <dbReference type="NCBI Taxonomy" id="653733"/>
    <lineage>
        <taxon>Bacteria</taxon>
        <taxon>Pseudomonadati</taxon>
        <taxon>Chrysiogenota</taxon>
        <taxon>Chrysiogenia</taxon>
        <taxon>Chrysiogenales</taxon>
        <taxon>Chrysiogenaceae</taxon>
        <taxon>Desulfurispirillum</taxon>
    </lineage>
</organism>
<accession>E6W238</accession>
<dbReference type="InterPro" id="IPR017896">
    <property type="entry name" value="4Fe4S_Fe-S-bd"/>
</dbReference>
<dbReference type="Proteomes" id="UP000002572">
    <property type="component" value="Chromosome"/>
</dbReference>
<keyword evidence="2" id="KW-0560">Oxidoreductase</keyword>
<proteinExistence type="predicted"/>
<dbReference type="Gene3D" id="3.30.70.20">
    <property type="match status" value="1"/>
</dbReference>
<dbReference type="InterPro" id="IPR017900">
    <property type="entry name" value="4Fe4S_Fe_S_CS"/>
</dbReference>
<dbReference type="KEGG" id="din:Selin_1937"/>
<name>E6W238_DESIS</name>
<dbReference type="InterPro" id="IPR002869">
    <property type="entry name" value="Pyrv_flavodox_OxRed_cen"/>
</dbReference>
<dbReference type="GO" id="GO:0046872">
    <property type="term" value="F:metal ion binding"/>
    <property type="evidence" value="ECO:0007669"/>
    <property type="project" value="UniProtKB-KW"/>
</dbReference>
<keyword evidence="4" id="KW-0411">Iron-sulfur</keyword>
<evidence type="ECO:0000313" key="6">
    <source>
        <dbReference type="EMBL" id="ADU66664.1"/>
    </source>
</evidence>
<keyword evidence="3" id="KW-0408">Iron</keyword>
<dbReference type="HOGENOM" id="CLU_060916_0_0_0"/>
<gene>
    <name evidence="6" type="ordered locus">Selin_1937</name>
</gene>
<dbReference type="SUPFAM" id="SSF53323">
    <property type="entry name" value="Pyruvate-ferredoxin oxidoreductase, PFOR, domain III"/>
    <property type="match status" value="1"/>
</dbReference>
<dbReference type="Pfam" id="PF01558">
    <property type="entry name" value="POR"/>
    <property type="match status" value="1"/>
</dbReference>
<dbReference type="eggNOG" id="COG1144">
    <property type="taxonomic scope" value="Bacteria"/>
</dbReference>